<dbReference type="Proteomes" id="UP001318860">
    <property type="component" value="Unassembled WGS sequence"/>
</dbReference>
<name>A0ABR0XCY2_REHGL</name>
<evidence type="ECO:0000256" key="1">
    <source>
        <dbReference type="ARBA" id="ARBA00009995"/>
    </source>
</evidence>
<gene>
    <name evidence="5" type="ORF">DH2020_011306</name>
</gene>
<organism evidence="5 6">
    <name type="scientific">Rehmannia glutinosa</name>
    <name type="common">Chinese foxglove</name>
    <dbReference type="NCBI Taxonomy" id="99300"/>
    <lineage>
        <taxon>Eukaryota</taxon>
        <taxon>Viridiplantae</taxon>
        <taxon>Streptophyta</taxon>
        <taxon>Embryophyta</taxon>
        <taxon>Tracheophyta</taxon>
        <taxon>Spermatophyta</taxon>
        <taxon>Magnoliopsida</taxon>
        <taxon>eudicotyledons</taxon>
        <taxon>Gunneridae</taxon>
        <taxon>Pentapetalae</taxon>
        <taxon>asterids</taxon>
        <taxon>lamiids</taxon>
        <taxon>Lamiales</taxon>
        <taxon>Orobanchaceae</taxon>
        <taxon>Rehmannieae</taxon>
        <taxon>Rehmannia</taxon>
    </lineage>
</organism>
<dbReference type="InterPro" id="IPR035595">
    <property type="entry name" value="UDP_glycos_trans_CS"/>
</dbReference>
<dbReference type="InterPro" id="IPR002213">
    <property type="entry name" value="UDP_glucos_trans"/>
</dbReference>
<keyword evidence="3" id="KW-0328">Glycosyltransferase</keyword>
<protein>
    <recommendedName>
        <fullName evidence="4">Glycosyltransferase</fullName>
        <ecNumber evidence="4">2.4.1.-</ecNumber>
    </recommendedName>
</protein>
<evidence type="ECO:0000313" key="6">
    <source>
        <dbReference type="Proteomes" id="UP001318860"/>
    </source>
</evidence>
<dbReference type="PANTHER" id="PTHR48048:SF72">
    <property type="entry name" value="GLYCOSYLTRANSFERASE"/>
    <property type="match status" value="1"/>
</dbReference>
<evidence type="ECO:0000256" key="2">
    <source>
        <dbReference type="ARBA" id="ARBA00022679"/>
    </source>
</evidence>
<keyword evidence="2 3" id="KW-0808">Transferase</keyword>
<dbReference type="Gene3D" id="3.40.50.2000">
    <property type="entry name" value="Glycogen Phosphorylase B"/>
    <property type="match status" value="2"/>
</dbReference>
<keyword evidence="6" id="KW-1185">Reference proteome</keyword>
<evidence type="ECO:0000256" key="4">
    <source>
        <dbReference type="RuleBase" id="RU362057"/>
    </source>
</evidence>
<dbReference type="EMBL" id="JABTTQ020000005">
    <property type="protein sequence ID" value="KAK6157058.1"/>
    <property type="molecule type" value="Genomic_DNA"/>
</dbReference>
<dbReference type="Pfam" id="PF00201">
    <property type="entry name" value="UDPGT"/>
    <property type="match status" value="1"/>
</dbReference>
<dbReference type="InterPro" id="IPR050481">
    <property type="entry name" value="UDP-glycosyltransf_plant"/>
</dbReference>
<dbReference type="PROSITE" id="PS00375">
    <property type="entry name" value="UDPGT"/>
    <property type="match status" value="1"/>
</dbReference>
<dbReference type="PANTHER" id="PTHR48048">
    <property type="entry name" value="GLYCOSYLTRANSFERASE"/>
    <property type="match status" value="1"/>
</dbReference>
<dbReference type="CDD" id="cd03784">
    <property type="entry name" value="GT1_Gtf-like"/>
    <property type="match status" value="1"/>
</dbReference>
<proteinExistence type="inferred from homology"/>
<accession>A0ABR0XCY2</accession>
<comment type="caution">
    <text evidence="5">The sequence shown here is derived from an EMBL/GenBank/DDBJ whole genome shotgun (WGS) entry which is preliminary data.</text>
</comment>
<evidence type="ECO:0000256" key="3">
    <source>
        <dbReference type="RuleBase" id="RU003718"/>
    </source>
</evidence>
<sequence length="417" mass="46764">MSDQIKAELVFIPSPGRGHLLATLEMANLLINRDERLSITVLVIKLKSSDYFYSPESNSRIRFVDLPQVESRFQSQFIDSHKDHVRNEVAKIVQDFSSNNRRLAGFVVDMFCTTMIDVANEFNVASYVFFTSGASALGLVFYFQGLRDYQDQDPTVYENSTDEILIPSYKSPVPAKLLPDALFQNDQMLLNHAKRFRETKGIMVNTFLELDFQAMKSLSEDEKIPPVYSVGPILHADGENNRNPKYNGIMAWLDEQPDSSVVFLCFGSEGCFDEIQVKEIALALEKSGHRFLWSLRKPPGEHKFETPGEYENPGEVLPDGFLQRTAGVGKVIGWAPQVAILSHRAVGGFVSHCGWNSILESVWCGVPIAAWPLYAEQQVNAFQLVKDLGVAVEIKMEYKKGSSMMVTAEEIENGISA</sequence>
<dbReference type="SUPFAM" id="SSF53756">
    <property type="entry name" value="UDP-Glycosyltransferase/glycogen phosphorylase"/>
    <property type="match status" value="1"/>
</dbReference>
<evidence type="ECO:0000313" key="5">
    <source>
        <dbReference type="EMBL" id="KAK6157058.1"/>
    </source>
</evidence>
<dbReference type="EC" id="2.4.1.-" evidence="4"/>
<comment type="similarity">
    <text evidence="1 3">Belongs to the UDP-glycosyltransferase family.</text>
</comment>
<reference evidence="5 6" key="1">
    <citation type="journal article" date="2021" name="Comput. Struct. Biotechnol. J.">
        <title>De novo genome assembly of the potent medicinal plant Rehmannia glutinosa using nanopore technology.</title>
        <authorList>
            <person name="Ma L."/>
            <person name="Dong C."/>
            <person name="Song C."/>
            <person name="Wang X."/>
            <person name="Zheng X."/>
            <person name="Niu Y."/>
            <person name="Chen S."/>
            <person name="Feng W."/>
        </authorList>
    </citation>
    <scope>NUCLEOTIDE SEQUENCE [LARGE SCALE GENOMIC DNA]</scope>
    <source>
        <strain evidence="5">DH-2019</strain>
    </source>
</reference>